<dbReference type="NCBIfam" id="NF004470">
    <property type="entry name" value="PRK05802.1"/>
    <property type="match status" value="1"/>
</dbReference>
<keyword evidence="2" id="KW-1185">Reference proteome</keyword>
<evidence type="ECO:0000313" key="1">
    <source>
        <dbReference type="EMBL" id="KRQ86800.1"/>
    </source>
</evidence>
<dbReference type="AlphaFoldDB" id="A0A0R3JTF0"/>
<gene>
    <name evidence="1" type="primary">pyrK_1</name>
    <name evidence="1" type="ORF">ABG79_01291</name>
</gene>
<protein>
    <submittedName>
        <fullName evidence="1">Dihydroorotate dehydrogenase B (NAD(+)), electron transfer subunit</fullName>
    </submittedName>
</protein>
<dbReference type="InterPro" id="IPR036010">
    <property type="entry name" value="2Fe-2S_ferredoxin-like_sf"/>
</dbReference>
<dbReference type="EMBL" id="LKHP01000006">
    <property type="protein sequence ID" value="KRQ86800.1"/>
    <property type="molecule type" value="Genomic_DNA"/>
</dbReference>
<dbReference type="RefSeq" id="WP_057978314.1">
    <property type="nucleotide sequence ID" value="NZ_LKHP01000006.1"/>
</dbReference>
<dbReference type="InterPro" id="IPR050353">
    <property type="entry name" value="PyrK_electron_transfer"/>
</dbReference>
<organism evidence="1 2">
    <name type="scientific">Caloramator mitchellensis</name>
    <dbReference type="NCBI Taxonomy" id="908809"/>
    <lineage>
        <taxon>Bacteria</taxon>
        <taxon>Bacillati</taxon>
        <taxon>Bacillota</taxon>
        <taxon>Clostridia</taxon>
        <taxon>Eubacteriales</taxon>
        <taxon>Clostridiaceae</taxon>
        <taxon>Caloramator</taxon>
    </lineage>
</organism>
<dbReference type="PROSITE" id="PS00197">
    <property type="entry name" value="2FE2S_FER_1"/>
    <property type="match status" value="1"/>
</dbReference>
<name>A0A0R3JTF0_CALMK</name>
<dbReference type="PANTHER" id="PTHR43513">
    <property type="entry name" value="DIHYDROOROTATE DEHYDROGENASE B (NAD(+)), ELECTRON TRANSFER SUBUNIT"/>
    <property type="match status" value="1"/>
</dbReference>
<dbReference type="InterPro" id="IPR006058">
    <property type="entry name" value="2Fe2S_fd_BS"/>
</dbReference>
<dbReference type="PANTHER" id="PTHR43513:SF3">
    <property type="entry name" value="DIHYDROOROTATE DEHYDROGENASE B (NAD(+)), ELECTRON TRANSFER SUBUNIT-RELATED"/>
    <property type="match status" value="1"/>
</dbReference>
<dbReference type="PATRIC" id="fig|908809.3.peg.1300"/>
<dbReference type="Gene3D" id="2.40.30.10">
    <property type="entry name" value="Translation factors"/>
    <property type="match status" value="1"/>
</dbReference>
<dbReference type="Proteomes" id="UP000052015">
    <property type="component" value="Unassembled WGS sequence"/>
</dbReference>
<reference evidence="1 2" key="1">
    <citation type="submission" date="2015-09" db="EMBL/GenBank/DDBJ databases">
        <title>Draft genome sequence of a Caloramator mitchellensis, a moderate thermophile from the Great Artesian Basin of Australia.</title>
        <authorList>
            <person name="Patel B.K."/>
        </authorList>
    </citation>
    <scope>NUCLEOTIDE SEQUENCE [LARGE SCALE GENOMIC DNA]</scope>
    <source>
        <strain evidence="1 2">VF08</strain>
    </source>
</reference>
<dbReference type="STRING" id="908809.ABG79_01291"/>
<sequence>MFRYIDCIDAGTEFCPCNLADTGECIICSQLRGKTFCDCLNWKGSCIFQEYYWNHNKSKKVREFAEYVVVDKKYIRDDLIKFDIQVNAHLARQLNSIGSYVFLKNPKSPEFFSTPISIMKSNLKNNQITVVVKIIGVKTKNLGLAGDKILLKGPYWNGIQGQVFLKGLKNSTLFIAARGVAAAPALMVAKKLKLKGNEIIVALDVGRHSENFAKKDFTDLGCKIIDVSMVDYSKYSLKEEFIKIIAELKKKYEFKVILSAGSDEFHELLLNHLYQFDNSLKFATVNNGIITCGEGVCGSCEAKLHNHLIKTCKQQYNPAELFIKPKGEV</sequence>
<dbReference type="SUPFAM" id="SSF54292">
    <property type="entry name" value="2Fe-2S ferredoxin-like"/>
    <property type="match status" value="1"/>
</dbReference>
<accession>A0A0R3JTF0</accession>
<evidence type="ECO:0000313" key="2">
    <source>
        <dbReference type="Proteomes" id="UP000052015"/>
    </source>
</evidence>
<dbReference type="GO" id="GO:0051537">
    <property type="term" value="F:2 iron, 2 sulfur cluster binding"/>
    <property type="evidence" value="ECO:0007669"/>
    <property type="project" value="InterPro"/>
</dbReference>
<proteinExistence type="predicted"/>
<dbReference type="InterPro" id="IPR017938">
    <property type="entry name" value="Riboflavin_synthase-like_b-brl"/>
</dbReference>
<dbReference type="SUPFAM" id="SSF63380">
    <property type="entry name" value="Riboflavin synthase domain-like"/>
    <property type="match status" value="1"/>
</dbReference>
<comment type="caution">
    <text evidence="1">The sequence shown here is derived from an EMBL/GenBank/DDBJ whole genome shotgun (WGS) entry which is preliminary data.</text>
</comment>
<dbReference type="OrthoDB" id="1704963at2"/>